<accession>A0A166G3R9</accession>
<feature type="region of interest" description="Disordered" evidence="1">
    <location>
        <begin position="77"/>
        <end position="96"/>
    </location>
</feature>
<feature type="compositionally biased region" description="Basic residues" evidence="1">
    <location>
        <begin position="32"/>
        <end position="50"/>
    </location>
</feature>
<dbReference type="EMBL" id="KV417583">
    <property type="protein sequence ID" value="KZP17440.1"/>
    <property type="molecule type" value="Genomic_DNA"/>
</dbReference>
<proteinExistence type="predicted"/>
<protein>
    <submittedName>
        <fullName evidence="2">Uncharacterized protein</fullName>
    </submittedName>
</protein>
<keyword evidence="3" id="KW-1185">Reference proteome</keyword>
<feature type="region of interest" description="Disordered" evidence="1">
    <location>
        <begin position="1"/>
        <end position="64"/>
    </location>
</feature>
<reference evidence="2 3" key="1">
    <citation type="journal article" date="2016" name="Mol. Biol. Evol.">
        <title>Comparative Genomics of Early-Diverging Mushroom-Forming Fungi Provides Insights into the Origins of Lignocellulose Decay Capabilities.</title>
        <authorList>
            <person name="Nagy L.G."/>
            <person name="Riley R."/>
            <person name="Tritt A."/>
            <person name="Adam C."/>
            <person name="Daum C."/>
            <person name="Floudas D."/>
            <person name="Sun H."/>
            <person name="Yadav J.S."/>
            <person name="Pangilinan J."/>
            <person name="Larsson K.H."/>
            <person name="Matsuura K."/>
            <person name="Barry K."/>
            <person name="Labutti K."/>
            <person name="Kuo R."/>
            <person name="Ohm R.A."/>
            <person name="Bhattacharya S.S."/>
            <person name="Shirouzu T."/>
            <person name="Yoshinaga Y."/>
            <person name="Martin F.M."/>
            <person name="Grigoriev I.V."/>
            <person name="Hibbett D.S."/>
        </authorList>
    </citation>
    <scope>NUCLEOTIDE SEQUENCE [LARGE SCALE GENOMIC DNA]</scope>
    <source>
        <strain evidence="2 3">CBS 109695</strain>
    </source>
</reference>
<evidence type="ECO:0000313" key="3">
    <source>
        <dbReference type="Proteomes" id="UP000076532"/>
    </source>
</evidence>
<dbReference type="AlphaFoldDB" id="A0A166G3R9"/>
<dbReference type="Proteomes" id="UP000076532">
    <property type="component" value="Unassembled WGS sequence"/>
</dbReference>
<evidence type="ECO:0000256" key="1">
    <source>
        <dbReference type="SAM" id="MobiDB-lite"/>
    </source>
</evidence>
<name>A0A166G3R9_9AGAM</name>
<sequence>MEGVEMDGWDEVEAEEVLNAKSEEGEEEGNKKTRQKVHTKSKSVAKKSNKKLLDNSESPDGGMATEMNQHVTLMFSSSASSTLRRAPRYATSCSLR</sequence>
<organism evidence="2 3">
    <name type="scientific">Athelia psychrophila</name>
    <dbReference type="NCBI Taxonomy" id="1759441"/>
    <lineage>
        <taxon>Eukaryota</taxon>
        <taxon>Fungi</taxon>
        <taxon>Dikarya</taxon>
        <taxon>Basidiomycota</taxon>
        <taxon>Agaricomycotina</taxon>
        <taxon>Agaricomycetes</taxon>
        <taxon>Agaricomycetidae</taxon>
        <taxon>Atheliales</taxon>
        <taxon>Atheliaceae</taxon>
        <taxon>Athelia</taxon>
    </lineage>
</organism>
<feature type="compositionally biased region" description="Acidic residues" evidence="1">
    <location>
        <begin position="1"/>
        <end position="16"/>
    </location>
</feature>
<gene>
    <name evidence="2" type="ORF">FIBSPDRAFT_957246</name>
</gene>
<evidence type="ECO:0000313" key="2">
    <source>
        <dbReference type="EMBL" id="KZP17440.1"/>
    </source>
</evidence>